<evidence type="ECO:0000313" key="6">
    <source>
        <dbReference type="Proteomes" id="UP000008311"/>
    </source>
</evidence>
<dbReference type="eggNOG" id="KOG4658">
    <property type="taxonomic scope" value="Eukaryota"/>
</dbReference>
<name>B9S343_RICCO</name>
<proteinExistence type="predicted"/>
<dbReference type="InterPro" id="IPR002182">
    <property type="entry name" value="NB-ARC"/>
</dbReference>
<sequence>MSASLGSSILVTTRDESVAINMGCTRDHLFKLGNLFLEECWSIFSEIAFFEKNNDERVQLEAIGREIVKKCDGLPLAAKTLGNLLRFKDSRQEWQSVLNSEVWELEGLWEKNRETQSGFASLWLSYYDLVLELKPCFSYCAILPKDHEIKGDNLIQLWMAQGYLRQTHVDDMERIGENIEVNDEEELKMMSLHK</sequence>
<dbReference type="STRING" id="3988.B9S343"/>
<accession>B9S343</accession>
<dbReference type="Proteomes" id="UP000008311">
    <property type="component" value="Unassembled WGS sequence"/>
</dbReference>
<dbReference type="PANTHER" id="PTHR23155">
    <property type="entry name" value="DISEASE RESISTANCE PROTEIN RP"/>
    <property type="match status" value="1"/>
</dbReference>
<dbReference type="Gene3D" id="1.10.10.10">
    <property type="entry name" value="Winged helix-like DNA-binding domain superfamily/Winged helix DNA-binding domain"/>
    <property type="match status" value="1"/>
</dbReference>
<dbReference type="InterPro" id="IPR036388">
    <property type="entry name" value="WH-like_DNA-bd_sf"/>
</dbReference>
<dbReference type="AlphaFoldDB" id="B9S343"/>
<dbReference type="PANTHER" id="PTHR23155:SF1195">
    <property type="entry name" value="DISEASE RESISTANCE PROTEIN RGA3"/>
    <property type="match status" value="1"/>
</dbReference>
<dbReference type="EMBL" id="EQ973856">
    <property type="protein sequence ID" value="EEF41967.1"/>
    <property type="molecule type" value="Genomic_DNA"/>
</dbReference>
<evidence type="ECO:0000256" key="2">
    <source>
        <dbReference type="ARBA" id="ARBA00022821"/>
    </source>
</evidence>
<dbReference type="GO" id="GO:0006952">
    <property type="term" value="P:defense response"/>
    <property type="evidence" value="ECO:0007669"/>
    <property type="project" value="InterPro"/>
</dbReference>
<keyword evidence="6" id="KW-1185">Reference proteome</keyword>
<dbReference type="Pfam" id="PF00931">
    <property type="entry name" value="NB-ARC"/>
    <property type="match status" value="1"/>
</dbReference>
<protein>
    <submittedName>
        <fullName evidence="5">Uncharacterized protein</fullName>
    </submittedName>
</protein>
<dbReference type="InterPro" id="IPR058922">
    <property type="entry name" value="WHD_DRP"/>
</dbReference>
<evidence type="ECO:0000313" key="5">
    <source>
        <dbReference type="EMBL" id="EEF41967.1"/>
    </source>
</evidence>
<keyword evidence="2" id="KW-0611">Plant defense</keyword>
<dbReference type="GO" id="GO:0043531">
    <property type="term" value="F:ADP binding"/>
    <property type="evidence" value="ECO:0007669"/>
    <property type="project" value="InterPro"/>
</dbReference>
<evidence type="ECO:0000256" key="1">
    <source>
        <dbReference type="ARBA" id="ARBA00022737"/>
    </source>
</evidence>
<dbReference type="Gene3D" id="1.10.8.430">
    <property type="entry name" value="Helical domain of apoptotic protease-activating factors"/>
    <property type="match status" value="1"/>
</dbReference>
<dbReference type="Pfam" id="PF23559">
    <property type="entry name" value="WHD_DRP"/>
    <property type="match status" value="1"/>
</dbReference>
<dbReference type="SUPFAM" id="SSF52540">
    <property type="entry name" value="P-loop containing nucleoside triphosphate hydrolases"/>
    <property type="match status" value="1"/>
</dbReference>
<gene>
    <name evidence="5" type="ORF">RCOM_1397390</name>
</gene>
<dbReference type="InterPro" id="IPR044974">
    <property type="entry name" value="Disease_R_plants"/>
</dbReference>
<reference evidence="6" key="1">
    <citation type="journal article" date="2010" name="Nat. Biotechnol.">
        <title>Draft genome sequence of the oilseed species Ricinus communis.</title>
        <authorList>
            <person name="Chan A.P."/>
            <person name="Crabtree J."/>
            <person name="Zhao Q."/>
            <person name="Lorenzi H."/>
            <person name="Orvis J."/>
            <person name="Puiu D."/>
            <person name="Melake-Berhan A."/>
            <person name="Jones K.M."/>
            <person name="Redman J."/>
            <person name="Chen G."/>
            <person name="Cahoon E.B."/>
            <person name="Gedil M."/>
            <person name="Stanke M."/>
            <person name="Haas B.J."/>
            <person name="Wortman J.R."/>
            <person name="Fraser-Liggett C.M."/>
            <person name="Ravel J."/>
            <person name="Rabinowicz P.D."/>
        </authorList>
    </citation>
    <scope>NUCLEOTIDE SEQUENCE [LARGE SCALE GENOMIC DNA]</scope>
    <source>
        <strain evidence="6">cv. Hale</strain>
    </source>
</reference>
<evidence type="ECO:0000259" key="3">
    <source>
        <dbReference type="Pfam" id="PF00931"/>
    </source>
</evidence>
<organism evidence="5 6">
    <name type="scientific">Ricinus communis</name>
    <name type="common">Castor bean</name>
    <dbReference type="NCBI Taxonomy" id="3988"/>
    <lineage>
        <taxon>Eukaryota</taxon>
        <taxon>Viridiplantae</taxon>
        <taxon>Streptophyta</taxon>
        <taxon>Embryophyta</taxon>
        <taxon>Tracheophyta</taxon>
        <taxon>Spermatophyta</taxon>
        <taxon>Magnoliopsida</taxon>
        <taxon>eudicotyledons</taxon>
        <taxon>Gunneridae</taxon>
        <taxon>Pentapetalae</taxon>
        <taxon>rosids</taxon>
        <taxon>fabids</taxon>
        <taxon>Malpighiales</taxon>
        <taxon>Euphorbiaceae</taxon>
        <taxon>Acalyphoideae</taxon>
        <taxon>Acalypheae</taxon>
        <taxon>Ricinus</taxon>
    </lineage>
</organism>
<feature type="domain" description="NB-ARC" evidence="3">
    <location>
        <begin position="4"/>
        <end position="51"/>
    </location>
</feature>
<dbReference type="InterPro" id="IPR042197">
    <property type="entry name" value="Apaf_helical"/>
</dbReference>
<dbReference type="InterPro" id="IPR027417">
    <property type="entry name" value="P-loop_NTPase"/>
</dbReference>
<evidence type="ECO:0000259" key="4">
    <source>
        <dbReference type="Pfam" id="PF23559"/>
    </source>
</evidence>
<keyword evidence="1" id="KW-0677">Repeat</keyword>
<dbReference type="InParanoid" id="B9S343"/>
<feature type="domain" description="Disease resistance protein winged helix" evidence="4">
    <location>
        <begin position="142"/>
        <end position="178"/>
    </location>
</feature>